<name>A0A8H6SCQ0_9AGAR</name>
<dbReference type="GO" id="GO:0031505">
    <property type="term" value="P:fungal-type cell wall organization"/>
    <property type="evidence" value="ECO:0007669"/>
    <property type="project" value="TreeGrafter"/>
</dbReference>
<dbReference type="GO" id="GO:0005576">
    <property type="term" value="C:extracellular region"/>
    <property type="evidence" value="ECO:0007669"/>
    <property type="project" value="TreeGrafter"/>
</dbReference>
<dbReference type="EMBL" id="JACAZF010000008">
    <property type="protein sequence ID" value="KAF7297126.1"/>
    <property type="molecule type" value="Genomic_DNA"/>
</dbReference>
<evidence type="ECO:0000256" key="1">
    <source>
        <dbReference type="ARBA" id="ARBA00022729"/>
    </source>
</evidence>
<gene>
    <name evidence="4" type="ORF">MIND_00945500</name>
</gene>
<protein>
    <recommendedName>
        <fullName evidence="3">Yeast cell wall synthesis Kre9/Knh1-like N-terminal domain-containing protein</fullName>
    </recommendedName>
</protein>
<dbReference type="Proteomes" id="UP000636479">
    <property type="component" value="Unassembled WGS sequence"/>
</dbReference>
<reference evidence="4" key="1">
    <citation type="submission" date="2020-05" db="EMBL/GenBank/DDBJ databases">
        <title>Mycena genomes resolve the evolution of fungal bioluminescence.</title>
        <authorList>
            <person name="Tsai I.J."/>
        </authorList>
    </citation>
    <scope>NUCLEOTIDE SEQUENCE</scope>
    <source>
        <strain evidence="4">171206Taipei</strain>
    </source>
</reference>
<dbReference type="InterPro" id="IPR045328">
    <property type="entry name" value="Kre9/Knh1"/>
</dbReference>
<dbReference type="AlphaFoldDB" id="A0A8H6SCQ0"/>
<keyword evidence="1 2" id="KW-0732">Signal</keyword>
<proteinExistence type="predicted"/>
<dbReference type="PANTHER" id="PTHR28154:SF1">
    <property type="entry name" value="CELL WALL SYNTHESIS PROTEIN KNH1-RELATED"/>
    <property type="match status" value="1"/>
</dbReference>
<evidence type="ECO:0000313" key="4">
    <source>
        <dbReference type="EMBL" id="KAF7297126.1"/>
    </source>
</evidence>
<dbReference type="RefSeq" id="XP_037217485.1">
    <property type="nucleotide sequence ID" value="XM_037366073.1"/>
</dbReference>
<dbReference type="GO" id="GO:0042546">
    <property type="term" value="P:cell wall biogenesis"/>
    <property type="evidence" value="ECO:0007669"/>
    <property type="project" value="InterPro"/>
</dbReference>
<organism evidence="4 5">
    <name type="scientific">Mycena indigotica</name>
    <dbReference type="NCBI Taxonomy" id="2126181"/>
    <lineage>
        <taxon>Eukaryota</taxon>
        <taxon>Fungi</taxon>
        <taxon>Dikarya</taxon>
        <taxon>Basidiomycota</taxon>
        <taxon>Agaricomycotina</taxon>
        <taxon>Agaricomycetes</taxon>
        <taxon>Agaricomycetidae</taxon>
        <taxon>Agaricales</taxon>
        <taxon>Marasmiineae</taxon>
        <taxon>Mycenaceae</taxon>
        <taxon>Mycena</taxon>
    </lineage>
</organism>
<sequence>MLFALTSILLALQLAPTCWAGLYFLQPASGSSCTGGSPCTVSWLDDGNRPLLPSIGVVTAGLYTGKMQLVQTLPPVDTSNVLSYQFTPIPEAGPNSNAYYIAFTSTETKVNGTNYVGFSPFFTLKGMSGSFSSPLASATRSVAIPTTISNRPGSIIPTTITVGNVDTSVSLSIPQPSVKPKPSSSFQSLTLPTTSFTSRFSTSSISSSPLPSVSPASAASTNFGARNPVPSLPFLAVLSLCILLRP</sequence>
<evidence type="ECO:0000259" key="3">
    <source>
        <dbReference type="Pfam" id="PF10342"/>
    </source>
</evidence>
<evidence type="ECO:0000256" key="2">
    <source>
        <dbReference type="SAM" id="SignalP"/>
    </source>
</evidence>
<keyword evidence="5" id="KW-1185">Reference proteome</keyword>
<dbReference type="PANTHER" id="PTHR28154">
    <property type="entry name" value="CELL WALL SYNTHESIS PROTEIN KNH1-RELATED"/>
    <property type="match status" value="1"/>
</dbReference>
<accession>A0A8H6SCQ0</accession>
<dbReference type="GO" id="GO:0006078">
    <property type="term" value="P:(1-&gt;6)-beta-D-glucan biosynthetic process"/>
    <property type="evidence" value="ECO:0007669"/>
    <property type="project" value="InterPro"/>
</dbReference>
<feature type="signal peptide" evidence="2">
    <location>
        <begin position="1"/>
        <end position="20"/>
    </location>
</feature>
<feature type="chain" id="PRO_5034915135" description="Yeast cell wall synthesis Kre9/Knh1-like N-terminal domain-containing protein" evidence="2">
    <location>
        <begin position="21"/>
        <end position="246"/>
    </location>
</feature>
<comment type="caution">
    <text evidence="4">The sequence shown here is derived from an EMBL/GenBank/DDBJ whole genome shotgun (WGS) entry which is preliminary data.</text>
</comment>
<feature type="domain" description="Yeast cell wall synthesis Kre9/Knh1-like N-terminal" evidence="3">
    <location>
        <begin position="26"/>
        <end position="124"/>
    </location>
</feature>
<dbReference type="Pfam" id="PF10342">
    <property type="entry name" value="Kre9_KNH"/>
    <property type="match status" value="1"/>
</dbReference>
<dbReference type="OrthoDB" id="2432613at2759"/>
<evidence type="ECO:0000313" key="5">
    <source>
        <dbReference type="Proteomes" id="UP000636479"/>
    </source>
</evidence>
<dbReference type="InterPro" id="IPR018466">
    <property type="entry name" value="Kre9/Knh1-like_N"/>
</dbReference>
<dbReference type="GeneID" id="59348589"/>